<dbReference type="EMBL" id="CAXDID020000072">
    <property type="protein sequence ID" value="CAL6015099.1"/>
    <property type="molecule type" value="Genomic_DNA"/>
</dbReference>
<dbReference type="Proteomes" id="UP001642409">
    <property type="component" value="Unassembled WGS sequence"/>
</dbReference>
<organism evidence="2">
    <name type="scientific">Hexamita inflata</name>
    <dbReference type="NCBI Taxonomy" id="28002"/>
    <lineage>
        <taxon>Eukaryota</taxon>
        <taxon>Metamonada</taxon>
        <taxon>Diplomonadida</taxon>
        <taxon>Hexamitidae</taxon>
        <taxon>Hexamitinae</taxon>
        <taxon>Hexamita</taxon>
    </lineage>
</organism>
<evidence type="ECO:0000313" key="3">
    <source>
        <dbReference type="EMBL" id="CAL6015099.1"/>
    </source>
</evidence>
<protein>
    <submittedName>
        <fullName evidence="2">Uncharacterized protein</fullName>
    </submittedName>
</protein>
<feature type="coiled-coil region" evidence="1">
    <location>
        <begin position="293"/>
        <end position="366"/>
    </location>
</feature>
<reference evidence="3 4" key="2">
    <citation type="submission" date="2024-07" db="EMBL/GenBank/DDBJ databases">
        <authorList>
            <person name="Akdeniz Z."/>
        </authorList>
    </citation>
    <scope>NUCLEOTIDE SEQUENCE [LARGE SCALE GENOMIC DNA]</scope>
</reference>
<reference evidence="2" key="1">
    <citation type="submission" date="2023-06" db="EMBL/GenBank/DDBJ databases">
        <authorList>
            <person name="Kurt Z."/>
        </authorList>
    </citation>
    <scope>NUCLEOTIDE SEQUENCE</scope>
</reference>
<name>A0AA86QH04_9EUKA</name>
<gene>
    <name evidence="3" type="ORF">HINF_LOCUS24585</name>
    <name evidence="2" type="ORF">HINF_LOCUS43797</name>
</gene>
<proteinExistence type="predicted"/>
<comment type="caution">
    <text evidence="2">The sequence shown here is derived from an EMBL/GenBank/DDBJ whole genome shotgun (WGS) entry which is preliminary data.</text>
</comment>
<evidence type="ECO:0000313" key="2">
    <source>
        <dbReference type="EMBL" id="CAI9956152.1"/>
    </source>
</evidence>
<evidence type="ECO:0000313" key="4">
    <source>
        <dbReference type="Proteomes" id="UP001642409"/>
    </source>
</evidence>
<keyword evidence="1" id="KW-0175">Coiled coil</keyword>
<feature type="coiled-coil region" evidence="1">
    <location>
        <begin position="449"/>
        <end position="515"/>
    </location>
</feature>
<evidence type="ECO:0000256" key="1">
    <source>
        <dbReference type="SAM" id="Coils"/>
    </source>
</evidence>
<keyword evidence="4" id="KW-1185">Reference proteome</keyword>
<dbReference type="EMBL" id="CATOUU010000871">
    <property type="protein sequence ID" value="CAI9956152.1"/>
    <property type="molecule type" value="Genomic_DNA"/>
</dbReference>
<accession>A0AA86QH04</accession>
<sequence length="547" mass="62585">MEAKPLLRIQLPTTGPSSVFLQEDMKVLVRQGEYLMVVNLQSRSIEQKIPMPAYTGQPGTCVENFYYEVDSASLTKTNFVDIDQKKYNLDTHLNTQAFLAYDRVILTVSDGDLYCVYPDTLEVTFISKFVPASAVFQHNLNELGAIHDGKLHVCNMESHEVTSTETALQNFLIRCGESDYIQVADKISYKGESHGQASCMRSQPFVNDQFVIIVDEAGQFEIIQTALLQNAQPYTATIKFNRSVFTPGEKKTQKKEYTVQDKLNDLVQQINILKSQTMSNAQIDVNSALKTIMSNATAQDQGEKQELQNLKNMLKVAQDSKIASQLHISSLSSELAQKTEQIKQLKENYEQSLLQQQNQLQKQVDSELQIQIVSLQQQQFQLQHENDLLKQKVRDFEDDSRIHAQEMKIKQTQHENETSDLKAQISHLKNTLDEITKTRPVENSSPQRTEMIAEKLQQMNKNQADLQQEISFKNNEIRRLEALVQNQSYKHQEEFQNITQTLTELKDSQQKLQKQVALTTEIKKPIQLPSNGKTISMQDRIAMFSKK</sequence>
<dbReference type="AlphaFoldDB" id="A0AA86QH04"/>